<dbReference type="Proteomes" id="UP000217561">
    <property type="component" value="Unassembled WGS sequence"/>
</dbReference>
<keyword evidence="1" id="KW-1133">Transmembrane helix</keyword>
<evidence type="ECO:0000256" key="1">
    <source>
        <dbReference type="SAM" id="Phobius"/>
    </source>
</evidence>
<feature type="transmembrane region" description="Helical" evidence="1">
    <location>
        <begin position="106"/>
        <end position="128"/>
    </location>
</feature>
<evidence type="ECO:0000313" key="3">
    <source>
        <dbReference type="Proteomes" id="UP000217561"/>
    </source>
</evidence>
<organism evidence="2 3">
    <name type="scientific">Salimicrobium humidisoli</name>
    <dbReference type="NCBI Taxonomy" id="2029857"/>
    <lineage>
        <taxon>Bacteria</taxon>
        <taxon>Bacillati</taxon>
        <taxon>Bacillota</taxon>
        <taxon>Bacilli</taxon>
        <taxon>Bacillales</taxon>
        <taxon>Bacillaceae</taxon>
        <taxon>Salimicrobium</taxon>
    </lineage>
</organism>
<keyword evidence="1" id="KW-0812">Transmembrane</keyword>
<feature type="transmembrane region" description="Helical" evidence="1">
    <location>
        <begin position="79"/>
        <end position="99"/>
    </location>
</feature>
<comment type="caution">
    <text evidence="2">The sequence shown here is derived from an EMBL/GenBank/DDBJ whole genome shotgun (WGS) entry which is preliminary data.</text>
</comment>
<feature type="transmembrane region" description="Helical" evidence="1">
    <location>
        <begin position="57"/>
        <end position="73"/>
    </location>
</feature>
<proteinExistence type="predicted"/>
<name>A0ABX4HU48_9BACI</name>
<gene>
    <name evidence="2" type="ORF">CKW00_01800</name>
</gene>
<feature type="transmembrane region" description="Helical" evidence="1">
    <location>
        <begin position="33"/>
        <end position="50"/>
    </location>
</feature>
<protein>
    <submittedName>
        <fullName evidence="2">Uncharacterized protein</fullName>
    </submittedName>
</protein>
<feature type="transmembrane region" description="Helical" evidence="1">
    <location>
        <begin position="5"/>
        <end position="21"/>
    </location>
</feature>
<sequence>MKKYYFLIAMVLTATGVFFLFKQFPIPFVGTQLGGISLFAFLTVSLFIHARRVRETPLLFFQAMVLLTLWQLFAETNIAVWPEHWSMYIIYIGIALMLSRKVKIGLLPLAVGLGILIVPAIESLFFWVPPVVTYIKMYFSILFLLLGGYYFYKQK</sequence>
<evidence type="ECO:0000313" key="2">
    <source>
        <dbReference type="EMBL" id="PBB06766.1"/>
    </source>
</evidence>
<keyword evidence="3" id="KW-1185">Reference proteome</keyword>
<keyword evidence="1" id="KW-0472">Membrane</keyword>
<dbReference type="EMBL" id="NSGH01000002">
    <property type="protein sequence ID" value="PBB06766.1"/>
    <property type="molecule type" value="Genomic_DNA"/>
</dbReference>
<reference evidence="2 3" key="1">
    <citation type="submission" date="2017-08" db="EMBL/GenBank/DDBJ databases">
        <title>Salimicrobium alkalisoli sp. nov., isolated from saline alkaline soil.</title>
        <authorList>
            <person name="Zhang G."/>
            <person name="Xiong Q."/>
        </authorList>
    </citation>
    <scope>NUCLEOTIDE SEQUENCE [LARGE SCALE GENOMIC DNA]</scope>
    <source>
        <strain evidence="2 3">WN024</strain>
    </source>
</reference>
<dbReference type="RefSeq" id="WP_095821115.1">
    <property type="nucleotide sequence ID" value="NZ_NSGH01000002.1"/>
</dbReference>
<accession>A0ABX4HU48</accession>
<feature type="transmembrane region" description="Helical" evidence="1">
    <location>
        <begin position="134"/>
        <end position="152"/>
    </location>
</feature>